<dbReference type="STRING" id="1081105.A0A167BFW8"/>
<evidence type="ECO:0000313" key="4">
    <source>
        <dbReference type="Proteomes" id="UP000243498"/>
    </source>
</evidence>
<dbReference type="AlphaFoldDB" id="A0A167BFW8"/>
<dbReference type="Pfam" id="PF00221">
    <property type="entry name" value="Lyase_aromatic"/>
    <property type="match status" value="1"/>
</dbReference>
<dbReference type="PANTHER" id="PTHR10362">
    <property type="entry name" value="HISTIDINE AMMONIA-LYASE"/>
    <property type="match status" value="1"/>
</dbReference>
<keyword evidence="2" id="KW-0456">Lyase</keyword>
<dbReference type="Gene3D" id="1.10.274.20">
    <property type="entry name" value="Phenylalanine ammonia-lyase 1, domain 3"/>
    <property type="match status" value="1"/>
</dbReference>
<proteinExistence type="inferred from homology"/>
<dbReference type="OMA" id="VECAQNI"/>
<dbReference type="CDD" id="cd00332">
    <property type="entry name" value="PAL-HAL"/>
    <property type="match status" value="1"/>
</dbReference>
<dbReference type="GO" id="GO:0006559">
    <property type="term" value="P:L-phenylalanine catabolic process"/>
    <property type="evidence" value="ECO:0007669"/>
    <property type="project" value="InterPro"/>
</dbReference>
<dbReference type="InterPro" id="IPR023144">
    <property type="entry name" value="Phe_NH3-lyase_shielding_dom_sf"/>
</dbReference>
<name>A0A167BFW8_METRR</name>
<dbReference type="GO" id="GO:0016841">
    <property type="term" value="F:ammonia-lyase activity"/>
    <property type="evidence" value="ECO:0007669"/>
    <property type="project" value="InterPro"/>
</dbReference>
<dbReference type="InterPro" id="IPR008948">
    <property type="entry name" value="L-Aspartase-like"/>
</dbReference>
<protein>
    <submittedName>
        <fullName evidence="3">L-Aspartase-like protein</fullName>
    </submittedName>
</protein>
<dbReference type="EMBL" id="AZHC01000020">
    <property type="protein sequence ID" value="OAA40000.1"/>
    <property type="molecule type" value="Genomic_DNA"/>
</dbReference>
<gene>
    <name evidence="3" type="ORF">NOR_05994</name>
</gene>
<dbReference type="InterPro" id="IPR005922">
    <property type="entry name" value="Phe_NH3-lyase"/>
</dbReference>
<sequence>MSTRVSAVPVPGRKWRKQLAEQDGLECAVGPLSASRNVPGATVTYLIYMLFVDGKAAITIIGVVAVDETCEKPPSLTGDRGNAVLVDGESLSIADIVAISRYDQSVKVDDSPETIGKVNDSVDCLSQLLDQGRVFYGVSTGFGGSANTRSADNGALQVALMQMQQCGVLSGHRLGIKSLRTHDLNNTSMPEAWVRAATVVRCNTLVRGHSAVRFQIIQMLERLLNQDYTPLVPIRGSISASGDLSPLSYVAGVLEGNPKLFLWTGKGGSRTLVAANQALKQLQLRPISFGPKEALGLINGTAVSAAVAALALSEVHQLAVLSQILTAMAVEALCGTAESFHHFLAEVRPQVGQIEAAHNISGFLRGSRLARERVSMATTEHSDDLYQDRYALRTSAQWVGPLLEDLVLADKQITTELNSTTDNPIIDSRTDQVFHGGNFQAVAVTSAMDKARSALQMMGKMLFAQSTEMINPNTSNGLPPNLVFDEPSISYAFKGIDIAMAAYTSELGFLAQPVGPHVQNAEMANQSINSLALLSARHTHTAIDTLSMLAASYLYSLCQALDLRVIQVQFEDRICSYLPHLVEDLFRAVLDGNSLAELKSLACRHVVDQFKKTTAKDSTIRFHDIAESSQAVFMTFLTKSNSLPIEVLLLALSQMPVWAVRAEALMLKHFDEIRHAALTECDTPAYLCAASRRMYDLVRQKMGIPLNRGLLDHPSVGSARSRCNNGSKEQQTGAGDFPVVEGYLIGDCVSRIYDSLRSGEMMDTMMECLTDVVAPKESINVIANNLTNQVGHSTAGMDNGTC</sequence>
<reference evidence="3 4" key="1">
    <citation type="journal article" date="2016" name="Genome Biol. Evol.">
        <title>Divergent and convergent evolution of fungal pathogenicity.</title>
        <authorList>
            <person name="Shang Y."/>
            <person name="Xiao G."/>
            <person name="Zheng P."/>
            <person name="Cen K."/>
            <person name="Zhan S."/>
            <person name="Wang C."/>
        </authorList>
    </citation>
    <scope>NUCLEOTIDE SEQUENCE [LARGE SCALE GENOMIC DNA]</scope>
    <source>
        <strain evidence="3 4">RCEF 4871</strain>
    </source>
</reference>
<evidence type="ECO:0000256" key="1">
    <source>
        <dbReference type="ARBA" id="ARBA00007238"/>
    </source>
</evidence>
<dbReference type="NCBIfam" id="TIGR01226">
    <property type="entry name" value="phe_am_lyase"/>
    <property type="match status" value="1"/>
</dbReference>
<dbReference type="SUPFAM" id="SSF48557">
    <property type="entry name" value="L-aspartase-like"/>
    <property type="match status" value="1"/>
</dbReference>
<dbReference type="Gene3D" id="1.20.200.10">
    <property type="entry name" value="Fumarase/aspartase (Central domain)"/>
    <property type="match status" value="1"/>
</dbReference>
<dbReference type="Proteomes" id="UP000243498">
    <property type="component" value="Unassembled WGS sequence"/>
</dbReference>
<dbReference type="InterPro" id="IPR001106">
    <property type="entry name" value="Aromatic_Lyase"/>
</dbReference>
<comment type="similarity">
    <text evidence="1 2">Belongs to the PAL/histidase family.</text>
</comment>
<keyword evidence="4" id="KW-1185">Reference proteome</keyword>
<dbReference type="Gene3D" id="1.10.275.10">
    <property type="entry name" value="Fumarase/aspartase (N-terminal domain)"/>
    <property type="match status" value="1"/>
</dbReference>
<evidence type="ECO:0000256" key="2">
    <source>
        <dbReference type="RuleBase" id="RU003954"/>
    </source>
</evidence>
<accession>A0A167BFW8</accession>
<dbReference type="OrthoDB" id="10051290at2759"/>
<dbReference type="GO" id="GO:0005737">
    <property type="term" value="C:cytoplasm"/>
    <property type="evidence" value="ECO:0007669"/>
    <property type="project" value="InterPro"/>
</dbReference>
<comment type="caution">
    <text evidence="3">The sequence shown here is derived from an EMBL/GenBank/DDBJ whole genome shotgun (WGS) entry which is preliminary data.</text>
</comment>
<dbReference type="InterPro" id="IPR022313">
    <property type="entry name" value="Phe/His_NH3-lyase_AS"/>
</dbReference>
<evidence type="ECO:0000313" key="3">
    <source>
        <dbReference type="EMBL" id="OAA40000.1"/>
    </source>
</evidence>
<dbReference type="InterPro" id="IPR024083">
    <property type="entry name" value="Fumarase/histidase_N"/>
</dbReference>
<organism evidence="3 4">
    <name type="scientific">Metarhizium rileyi (strain RCEF 4871)</name>
    <name type="common">Nomuraea rileyi</name>
    <dbReference type="NCBI Taxonomy" id="1649241"/>
    <lineage>
        <taxon>Eukaryota</taxon>
        <taxon>Fungi</taxon>
        <taxon>Dikarya</taxon>
        <taxon>Ascomycota</taxon>
        <taxon>Pezizomycotina</taxon>
        <taxon>Sordariomycetes</taxon>
        <taxon>Hypocreomycetidae</taxon>
        <taxon>Hypocreales</taxon>
        <taxon>Clavicipitaceae</taxon>
        <taxon>Metarhizium</taxon>
    </lineage>
</organism>
<dbReference type="PROSITE" id="PS00488">
    <property type="entry name" value="PAL_HISTIDASE"/>
    <property type="match status" value="1"/>
</dbReference>